<name>A0A927HFZ0_9RHOB</name>
<dbReference type="SUPFAM" id="SSF53335">
    <property type="entry name" value="S-adenosyl-L-methionine-dependent methyltransferases"/>
    <property type="match status" value="1"/>
</dbReference>
<evidence type="ECO:0000313" key="3">
    <source>
        <dbReference type="Proteomes" id="UP000635142"/>
    </source>
</evidence>
<organism evidence="2 3">
    <name type="scientific">Sulfitobacter aestuariivivens</name>
    <dbReference type="NCBI Taxonomy" id="2766981"/>
    <lineage>
        <taxon>Bacteria</taxon>
        <taxon>Pseudomonadati</taxon>
        <taxon>Pseudomonadota</taxon>
        <taxon>Alphaproteobacteria</taxon>
        <taxon>Rhodobacterales</taxon>
        <taxon>Roseobacteraceae</taxon>
        <taxon>Sulfitobacter</taxon>
    </lineage>
</organism>
<dbReference type="CDD" id="cd02440">
    <property type="entry name" value="AdoMet_MTases"/>
    <property type="match status" value="1"/>
</dbReference>
<gene>
    <name evidence="2" type="ORF">H9Q16_13435</name>
</gene>
<proteinExistence type="predicted"/>
<evidence type="ECO:0000259" key="1">
    <source>
        <dbReference type="Pfam" id="PF08242"/>
    </source>
</evidence>
<reference evidence="2" key="1">
    <citation type="submission" date="2020-08" db="EMBL/GenBank/DDBJ databases">
        <title>Sulfitobacter aestuariivivens sp. nov., isolated from a tidal flat.</title>
        <authorList>
            <person name="Park S."/>
            <person name="Yoon J.-H."/>
        </authorList>
    </citation>
    <scope>NUCLEOTIDE SEQUENCE</scope>
    <source>
        <strain evidence="2">TSTF-M16</strain>
    </source>
</reference>
<dbReference type="RefSeq" id="WP_191075938.1">
    <property type="nucleotide sequence ID" value="NZ_JACTAG010000002.1"/>
</dbReference>
<dbReference type="Gene3D" id="3.40.50.150">
    <property type="entry name" value="Vaccinia Virus protein VP39"/>
    <property type="match status" value="1"/>
</dbReference>
<accession>A0A927HFZ0</accession>
<dbReference type="Proteomes" id="UP000635142">
    <property type="component" value="Unassembled WGS sequence"/>
</dbReference>
<keyword evidence="2" id="KW-0489">Methyltransferase</keyword>
<dbReference type="AlphaFoldDB" id="A0A927HFZ0"/>
<protein>
    <submittedName>
        <fullName evidence="2">Class I SAM-dependent methyltransferase</fullName>
    </submittedName>
</protein>
<comment type="caution">
    <text evidence="2">The sequence shown here is derived from an EMBL/GenBank/DDBJ whole genome shotgun (WGS) entry which is preliminary data.</text>
</comment>
<dbReference type="Pfam" id="PF08242">
    <property type="entry name" value="Methyltransf_12"/>
    <property type="match status" value="1"/>
</dbReference>
<keyword evidence="3" id="KW-1185">Reference proteome</keyword>
<evidence type="ECO:0000313" key="2">
    <source>
        <dbReference type="EMBL" id="MBD3664929.1"/>
    </source>
</evidence>
<keyword evidence="2" id="KW-0808">Transferase</keyword>
<dbReference type="EMBL" id="JACTAG010000002">
    <property type="protein sequence ID" value="MBD3664929.1"/>
    <property type="molecule type" value="Genomic_DNA"/>
</dbReference>
<dbReference type="GO" id="GO:0032259">
    <property type="term" value="P:methylation"/>
    <property type="evidence" value="ECO:0007669"/>
    <property type="project" value="UniProtKB-KW"/>
</dbReference>
<dbReference type="GO" id="GO:0008168">
    <property type="term" value="F:methyltransferase activity"/>
    <property type="evidence" value="ECO:0007669"/>
    <property type="project" value="UniProtKB-KW"/>
</dbReference>
<dbReference type="InterPro" id="IPR029063">
    <property type="entry name" value="SAM-dependent_MTases_sf"/>
</dbReference>
<dbReference type="InterPro" id="IPR013217">
    <property type="entry name" value="Methyltransf_12"/>
</dbReference>
<sequence length="223" mass="24819">MGPPAQYDFMGATQFNLLTGLGLREEHSVVDIGCGSLRSGRYLLQYLLPGRYTGIEPNSWLWEEAIEREIGSDLVELKKPTFLDEADFRMTGVADGSADYVIAQSIYSHTGVDLLETSFQAVARSLTPSGQFLFTAILPDDAAAASMQRGLEFDGWLYPQCLTFSGSDVEAECAKAGLHVQRLPWYHPRQTWFRATLNPDLRMTQDMFATLGTGKPLFDSRFS</sequence>
<feature type="domain" description="Methyltransferase type 12" evidence="1">
    <location>
        <begin position="30"/>
        <end position="131"/>
    </location>
</feature>